<accession>A0A644Z8R6</accession>
<evidence type="ECO:0000313" key="1">
    <source>
        <dbReference type="EMBL" id="MPM37276.1"/>
    </source>
</evidence>
<dbReference type="EMBL" id="VSSQ01007889">
    <property type="protein sequence ID" value="MPM37276.1"/>
    <property type="molecule type" value="Genomic_DNA"/>
</dbReference>
<organism evidence="1">
    <name type="scientific">bioreactor metagenome</name>
    <dbReference type="NCBI Taxonomy" id="1076179"/>
    <lineage>
        <taxon>unclassified sequences</taxon>
        <taxon>metagenomes</taxon>
        <taxon>ecological metagenomes</taxon>
    </lineage>
</organism>
<dbReference type="Gene3D" id="3.40.50.10490">
    <property type="entry name" value="Glucose-6-phosphate isomerase like protein, domain 1"/>
    <property type="match status" value="1"/>
</dbReference>
<gene>
    <name evidence="1" type="ORF">SDC9_83885</name>
</gene>
<sequence length="58" mass="6430">MCASASCTAYCAVWDAIAFTIMRYSDYTKDDLLLTHPGGKVGELLLKEKIINSSEEKQ</sequence>
<dbReference type="AlphaFoldDB" id="A0A644Z8R6"/>
<reference evidence="1" key="1">
    <citation type="submission" date="2019-08" db="EMBL/GenBank/DDBJ databases">
        <authorList>
            <person name="Kucharzyk K."/>
            <person name="Murdoch R.W."/>
            <person name="Higgins S."/>
            <person name="Loffler F."/>
        </authorList>
    </citation>
    <scope>NUCLEOTIDE SEQUENCE</scope>
</reference>
<protein>
    <submittedName>
        <fullName evidence="1">Uncharacterized protein</fullName>
    </submittedName>
</protein>
<name>A0A644Z8R6_9ZZZZ</name>
<comment type="caution">
    <text evidence="1">The sequence shown here is derived from an EMBL/GenBank/DDBJ whole genome shotgun (WGS) entry which is preliminary data.</text>
</comment>
<proteinExistence type="predicted"/>